<evidence type="ECO:0000313" key="3">
    <source>
        <dbReference type="EMBL" id="KAK1406672.1"/>
    </source>
</evidence>
<dbReference type="PANTHER" id="PTHR11802">
    <property type="entry name" value="SERINE PROTEASE FAMILY S10 SERINE CARBOXYPEPTIDASE"/>
    <property type="match status" value="1"/>
</dbReference>
<keyword evidence="2" id="KW-0732">Signal</keyword>
<dbReference type="GO" id="GO:0006508">
    <property type="term" value="P:proteolysis"/>
    <property type="evidence" value="ECO:0007669"/>
    <property type="project" value="InterPro"/>
</dbReference>
<dbReference type="Pfam" id="PF00450">
    <property type="entry name" value="Peptidase_S10"/>
    <property type="match status" value="1"/>
</dbReference>
<dbReference type="Gene3D" id="3.40.50.1820">
    <property type="entry name" value="alpha/beta hydrolase"/>
    <property type="match status" value="2"/>
</dbReference>
<dbReference type="Proteomes" id="UP001229421">
    <property type="component" value="Unassembled WGS sequence"/>
</dbReference>
<comment type="similarity">
    <text evidence="1">Belongs to the peptidase S10 family.</text>
</comment>
<sequence length="422" mass="48134">MCRLLVIVIAIGILCFRATSSTARVEYLPGFEGPLPFYLETGYVGVGENKDVQLFYYFIKSESNPDTDPLMLWISGGPGCSSITGLLYEIGPIKFEAVNYNGNIPKLVLTTYSWTKMASIIFVDIPVDTGFSYARTTGASHSNDTQLSSHAYEFMRKWFEIHPEFISNSFYVGGDSYSGKPVPIITQLISDGNDVGNKPYINLKGYILGNPSTFPEEDNYQIRFANGMGLISDEHYECIDEIEPPNILEPFCGGRVWLIKLPNNKLLFEHQPLSSSLCRTYGYELVYNWLNEDIVREALHIRKSTISEWIRCNDDLNFTTTAFDVRSYHLNMSNKGYRSLIYSGDHDMLIPHQSTQAWIKQLNFNVIEQWRTWKLNGQVVGYTESYSNMMTFATLKGGGHTAEYKPEECFIMFKRWISNQPL</sequence>
<accession>A0AAD8JLH5</accession>
<protein>
    <submittedName>
        <fullName evidence="3">Uncharacterized protein</fullName>
    </submittedName>
</protein>
<dbReference type="GO" id="GO:0016747">
    <property type="term" value="F:acyltransferase activity, transferring groups other than amino-acyl groups"/>
    <property type="evidence" value="ECO:0007669"/>
    <property type="project" value="TreeGrafter"/>
</dbReference>
<feature type="chain" id="PRO_5041939944" evidence="2">
    <location>
        <begin position="24"/>
        <end position="422"/>
    </location>
</feature>
<proteinExistence type="inferred from homology"/>
<organism evidence="3 4">
    <name type="scientific">Tagetes erecta</name>
    <name type="common">African marigold</name>
    <dbReference type="NCBI Taxonomy" id="13708"/>
    <lineage>
        <taxon>Eukaryota</taxon>
        <taxon>Viridiplantae</taxon>
        <taxon>Streptophyta</taxon>
        <taxon>Embryophyta</taxon>
        <taxon>Tracheophyta</taxon>
        <taxon>Spermatophyta</taxon>
        <taxon>Magnoliopsida</taxon>
        <taxon>eudicotyledons</taxon>
        <taxon>Gunneridae</taxon>
        <taxon>Pentapetalae</taxon>
        <taxon>asterids</taxon>
        <taxon>campanulids</taxon>
        <taxon>Asterales</taxon>
        <taxon>Asteraceae</taxon>
        <taxon>Asteroideae</taxon>
        <taxon>Heliantheae alliance</taxon>
        <taxon>Tageteae</taxon>
        <taxon>Tagetes</taxon>
    </lineage>
</organism>
<dbReference type="PANTHER" id="PTHR11802:SF29">
    <property type="entry name" value="SERINE CARBOXYPEPTIDASE-LIKE 19"/>
    <property type="match status" value="1"/>
</dbReference>
<evidence type="ECO:0000313" key="4">
    <source>
        <dbReference type="Proteomes" id="UP001229421"/>
    </source>
</evidence>
<dbReference type="EMBL" id="JAUHHV010000012">
    <property type="protein sequence ID" value="KAK1406672.1"/>
    <property type="molecule type" value="Genomic_DNA"/>
</dbReference>
<reference evidence="3" key="1">
    <citation type="journal article" date="2023" name="bioRxiv">
        <title>Improved chromosome-level genome assembly for marigold (Tagetes erecta).</title>
        <authorList>
            <person name="Jiang F."/>
            <person name="Yuan L."/>
            <person name="Wang S."/>
            <person name="Wang H."/>
            <person name="Xu D."/>
            <person name="Wang A."/>
            <person name="Fan W."/>
        </authorList>
    </citation>
    <scope>NUCLEOTIDE SEQUENCE</scope>
    <source>
        <strain evidence="3">WSJ</strain>
        <tissue evidence="3">Leaf</tissue>
    </source>
</reference>
<dbReference type="InterPro" id="IPR029058">
    <property type="entry name" value="AB_hydrolase_fold"/>
</dbReference>
<feature type="signal peptide" evidence="2">
    <location>
        <begin position="1"/>
        <end position="23"/>
    </location>
</feature>
<evidence type="ECO:0000256" key="2">
    <source>
        <dbReference type="SAM" id="SignalP"/>
    </source>
</evidence>
<keyword evidence="4" id="KW-1185">Reference proteome</keyword>
<dbReference type="InterPro" id="IPR001563">
    <property type="entry name" value="Peptidase_S10"/>
</dbReference>
<name>A0AAD8JLH5_TARER</name>
<dbReference type="GO" id="GO:0019748">
    <property type="term" value="P:secondary metabolic process"/>
    <property type="evidence" value="ECO:0007669"/>
    <property type="project" value="TreeGrafter"/>
</dbReference>
<dbReference type="AlphaFoldDB" id="A0AAD8JLH5"/>
<gene>
    <name evidence="3" type="ORF">QVD17_42182</name>
</gene>
<dbReference type="PRINTS" id="PR00724">
    <property type="entry name" value="CRBOXYPTASEC"/>
</dbReference>
<evidence type="ECO:0000256" key="1">
    <source>
        <dbReference type="ARBA" id="ARBA00009431"/>
    </source>
</evidence>
<dbReference type="GO" id="GO:0004185">
    <property type="term" value="F:serine-type carboxypeptidase activity"/>
    <property type="evidence" value="ECO:0007669"/>
    <property type="project" value="InterPro"/>
</dbReference>
<comment type="caution">
    <text evidence="3">The sequence shown here is derived from an EMBL/GenBank/DDBJ whole genome shotgun (WGS) entry which is preliminary data.</text>
</comment>
<dbReference type="SUPFAM" id="SSF53474">
    <property type="entry name" value="alpha/beta-Hydrolases"/>
    <property type="match status" value="1"/>
</dbReference>
<dbReference type="FunFam" id="3.40.50.1820:FF:000072">
    <property type="entry name" value="Serine carboxypeptidase-like 19"/>
    <property type="match status" value="1"/>
</dbReference>